<dbReference type="EMBL" id="AP012057">
    <property type="protein sequence ID" value="BAN00738.1"/>
    <property type="molecule type" value="Genomic_DNA"/>
</dbReference>
<sequence>MRRSHRGPAVVVSLTLALVACGGSDSETEPADPEMEASAEPVEAEPEAEDSGAGDANLGTATITVEPEGRTFDVTGECELARMGFEEGAVDDAASPGVSVSIAFDNATTEPEAQFPFNMTAVTSVTDDGTFPVRSRGGLDNTSVMFTGVGSAEVIEADGVYGIVRFVLTLTQDGPITDRTGPPVFDDQPAERTITGDIPCTIGIR</sequence>
<gene>
    <name evidence="2" type="ORF">YM304_04240</name>
</gene>
<dbReference type="PROSITE" id="PS51257">
    <property type="entry name" value="PROKAR_LIPOPROTEIN"/>
    <property type="match status" value="1"/>
</dbReference>
<evidence type="ECO:0000313" key="3">
    <source>
        <dbReference type="Proteomes" id="UP000011863"/>
    </source>
</evidence>
<organism evidence="2 3">
    <name type="scientific">Ilumatobacter coccineus (strain NBRC 103263 / KCTC 29153 / YM16-304)</name>
    <dbReference type="NCBI Taxonomy" id="1313172"/>
    <lineage>
        <taxon>Bacteria</taxon>
        <taxon>Bacillati</taxon>
        <taxon>Actinomycetota</taxon>
        <taxon>Acidimicrobiia</taxon>
        <taxon>Acidimicrobiales</taxon>
        <taxon>Ilumatobacteraceae</taxon>
        <taxon>Ilumatobacter</taxon>
    </lineage>
</organism>
<dbReference type="KEGG" id="aym:YM304_04240"/>
<dbReference type="AlphaFoldDB" id="A0A6C7E820"/>
<name>A0A6C7E820_ILUCY</name>
<proteinExistence type="predicted"/>
<keyword evidence="3" id="KW-1185">Reference proteome</keyword>
<evidence type="ECO:0000256" key="1">
    <source>
        <dbReference type="SAM" id="MobiDB-lite"/>
    </source>
</evidence>
<evidence type="ECO:0000313" key="2">
    <source>
        <dbReference type="EMBL" id="BAN00738.1"/>
    </source>
</evidence>
<dbReference type="Proteomes" id="UP000011863">
    <property type="component" value="Chromosome"/>
</dbReference>
<feature type="compositionally biased region" description="Acidic residues" evidence="1">
    <location>
        <begin position="26"/>
        <end position="52"/>
    </location>
</feature>
<protein>
    <submittedName>
        <fullName evidence="2">Uncharacterized protein</fullName>
    </submittedName>
</protein>
<accession>A0A6C7E820</accession>
<feature type="region of interest" description="Disordered" evidence="1">
    <location>
        <begin position="23"/>
        <end position="58"/>
    </location>
</feature>
<reference evidence="2 3" key="1">
    <citation type="journal article" date="2013" name="Int. J. Syst. Evol. Microbiol.">
        <title>Ilumatobacter nonamiense sp. nov. and Ilumatobacter coccineum sp. nov., isolated from seashore sand.</title>
        <authorList>
            <person name="Matsumoto A."/>
            <person name="Kasai H."/>
            <person name="Matsuo Y."/>
            <person name="Shizuri Y."/>
            <person name="Ichikawa N."/>
            <person name="Fujita N."/>
            <person name="Omura S."/>
            <person name="Takahashi Y."/>
        </authorList>
    </citation>
    <scope>NUCLEOTIDE SEQUENCE [LARGE SCALE GENOMIC DNA]</scope>
    <source>
        <strain evidence="3">NBRC 103263 / KCTC 29153 / YM16-304</strain>
    </source>
</reference>